<dbReference type="EMBL" id="JAGINU010000001">
    <property type="protein sequence ID" value="MBP2369993.1"/>
    <property type="molecule type" value="Genomic_DNA"/>
</dbReference>
<dbReference type="RefSeq" id="WP_210032809.1">
    <property type="nucleotide sequence ID" value="NZ_JAGINU010000001.1"/>
</dbReference>
<reference evidence="1 2" key="1">
    <citation type="submission" date="2021-03" db="EMBL/GenBank/DDBJ databases">
        <title>Sequencing the genomes of 1000 actinobacteria strains.</title>
        <authorList>
            <person name="Klenk H.-P."/>
        </authorList>
    </citation>
    <scope>NUCLEOTIDE SEQUENCE [LARGE SCALE GENOMIC DNA]</scope>
    <source>
        <strain evidence="1 2">DSM 45256</strain>
    </source>
</reference>
<gene>
    <name evidence="1" type="ORF">JOF36_005689</name>
</gene>
<dbReference type="Gene3D" id="1.10.10.10">
    <property type="entry name" value="Winged helix-like DNA-binding domain superfamily/Winged helix DNA-binding domain"/>
    <property type="match status" value="1"/>
</dbReference>
<sequence length="112" mass="12343">MMVRVDDRSLLDLLLLGAVRAGPGDGAAVMQAVHERSGRTVELPRRAGYRALHRLERNRLVHRPDGTGYRLTPSGVRSLRSRCREYDEQVRAVRAVTTAPGAGADRADRARG</sequence>
<dbReference type="SUPFAM" id="SSF46785">
    <property type="entry name" value="Winged helix' DNA-binding domain"/>
    <property type="match status" value="1"/>
</dbReference>
<comment type="caution">
    <text evidence="1">The sequence shown here is derived from an EMBL/GenBank/DDBJ whole genome shotgun (WGS) entry which is preliminary data.</text>
</comment>
<protein>
    <submittedName>
        <fullName evidence="1">DNA-binding PadR family transcriptional regulator</fullName>
    </submittedName>
</protein>
<organism evidence="1 2">
    <name type="scientific">Pseudonocardia parietis</name>
    <dbReference type="NCBI Taxonomy" id="570936"/>
    <lineage>
        <taxon>Bacteria</taxon>
        <taxon>Bacillati</taxon>
        <taxon>Actinomycetota</taxon>
        <taxon>Actinomycetes</taxon>
        <taxon>Pseudonocardiales</taxon>
        <taxon>Pseudonocardiaceae</taxon>
        <taxon>Pseudonocardia</taxon>
    </lineage>
</organism>
<keyword evidence="2" id="KW-1185">Reference proteome</keyword>
<proteinExistence type="predicted"/>
<dbReference type="InterPro" id="IPR036388">
    <property type="entry name" value="WH-like_DNA-bd_sf"/>
</dbReference>
<dbReference type="GO" id="GO:0003677">
    <property type="term" value="F:DNA binding"/>
    <property type="evidence" value="ECO:0007669"/>
    <property type="project" value="UniProtKB-KW"/>
</dbReference>
<keyword evidence="1" id="KW-0238">DNA-binding</keyword>
<dbReference type="Proteomes" id="UP001519295">
    <property type="component" value="Unassembled WGS sequence"/>
</dbReference>
<evidence type="ECO:0000313" key="2">
    <source>
        <dbReference type="Proteomes" id="UP001519295"/>
    </source>
</evidence>
<dbReference type="InterPro" id="IPR036390">
    <property type="entry name" value="WH_DNA-bd_sf"/>
</dbReference>
<accession>A0ABS4W1K4</accession>
<name>A0ABS4W1K4_9PSEU</name>
<evidence type="ECO:0000313" key="1">
    <source>
        <dbReference type="EMBL" id="MBP2369993.1"/>
    </source>
</evidence>